<gene>
    <name evidence="1" type="ORF">APLA_LOCUS1042</name>
    <name evidence="2" type="ORF">APLA_LOCUS5610</name>
</gene>
<comment type="caution">
    <text evidence="2">The sequence shown here is derived from an EMBL/GenBank/DDBJ whole genome shotgun (WGS) entry which is preliminary data.</text>
</comment>
<evidence type="ECO:0000313" key="1">
    <source>
        <dbReference type="EMBL" id="CAB3222418.1"/>
    </source>
</evidence>
<reference evidence="3 4" key="1">
    <citation type="submission" date="2020-04" db="EMBL/GenBank/DDBJ databases">
        <authorList>
            <person name="Wallbank WR R."/>
            <person name="Pardo Diaz C."/>
            <person name="Kozak K."/>
            <person name="Martin S."/>
            <person name="Jiggins C."/>
            <person name="Moest M."/>
            <person name="Warren A I."/>
            <person name="Byers J.R.P. K."/>
            <person name="Montejo-Kovacevich G."/>
            <person name="Yen C E."/>
        </authorList>
    </citation>
    <scope>NUCLEOTIDE SEQUENCE [LARGE SCALE GENOMIC DNA]</scope>
</reference>
<dbReference type="GO" id="GO:0039694">
    <property type="term" value="P:viral RNA genome replication"/>
    <property type="evidence" value="ECO:0007669"/>
    <property type="project" value="InterPro"/>
</dbReference>
<evidence type="ECO:0000313" key="2">
    <source>
        <dbReference type="EMBL" id="CAB3232279.1"/>
    </source>
</evidence>
<name>A0A8S0ZI73_ARCPL</name>
<dbReference type="InterPro" id="IPR001407">
    <property type="entry name" value="RNA_pol_PB1_influenza"/>
</dbReference>
<protein>
    <submittedName>
        <fullName evidence="2">Uncharacterized protein</fullName>
    </submittedName>
</protein>
<sequence>MQRNKIKVENNIKCVIQNKQNLSLIGINLSPDKTFFLPEGIAEYTSWYIDGKFVSQYGTEVPSIRPQGKKPYDDLYAIAKGTATLLQTPVINHLGATATLRIGVAACKRVWRLKEYATNLRRMFP</sequence>
<dbReference type="EMBL" id="CADEBD010000289">
    <property type="protein sequence ID" value="CAB3232279.1"/>
    <property type="molecule type" value="Genomic_DNA"/>
</dbReference>
<dbReference type="EMBL" id="CADEBC010000088">
    <property type="protein sequence ID" value="CAB3222418.1"/>
    <property type="molecule type" value="Genomic_DNA"/>
</dbReference>
<dbReference type="Proteomes" id="UP000494256">
    <property type="component" value="Unassembled WGS sequence"/>
</dbReference>
<accession>A0A8S0ZI73</accession>
<dbReference type="AlphaFoldDB" id="A0A8S0ZI73"/>
<dbReference type="GO" id="GO:0003968">
    <property type="term" value="F:RNA-directed RNA polymerase activity"/>
    <property type="evidence" value="ECO:0007669"/>
    <property type="project" value="InterPro"/>
</dbReference>
<dbReference type="GO" id="GO:0003723">
    <property type="term" value="F:RNA binding"/>
    <property type="evidence" value="ECO:0007669"/>
    <property type="project" value="InterPro"/>
</dbReference>
<evidence type="ECO:0000313" key="3">
    <source>
        <dbReference type="Proteomes" id="UP000494106"/>
    </source>
</evidence>
<proteinExistence type="predicted"/>
<organism evidence="2 4">
    <name type="scientific">Arctia plantaginis</name>
    <name type="common">Wood tiger moth</name>
    <name type="synonym">Phalaena plantaginis</name>
    <dbReference type="NCBI Taxonomy" id="874455"/>
    <lineage>
        <taxon>Eukaryota</taxon>
        <taxon>Metazoa</taxon>
        <taxon>Ecdysozoa</taxon>
        <taxon>Arthropoda</taxon>
        <taxon>Hexapoda</taxon>
        <taxon>Insecta</taxon>
        <taxon>Pterygota</taxon>
        <taxon>Neoptera</taxon>
        <taxon>Endopterygota</taxon>
        <taxon>Lepidoptera</taxon>
        <taxon>Glossata</taxon>
        <taxon>Ditrysia</taxon>
        <taxon>Noctuoidea</taxon>
        <taxon>Erebidae</taxon>
        <taxon>Arctiinae</taxon>
        <taxon>Arctia</taxon>
    </lineage>
</organism>
<evidence type="ECO:0000313" key="4">
    <source>
        <dbReference type="Proteomes" id="UP000494256"/>
    </source>
</evidence>
<dbReference type="Proteomes" id="UP000494106">
    <property type="component" value="Unassembled WGS sequence"/>
</dbReference>
<keyword evidence="3" id="KW-1185">Reference proteome</keyword>
<dbReference type="Pfam" id="PF00602">
    <property type="entry name" value="Flu_PB1"/>
    <property type="match status" value="1"/>
</dbReference>
<dbReference type="OrthoDB" id="7477261at2759"/>